<dbReference type="PANTHER" id="PTHR23389">
    <property type="entry name" value="CHROMOSOME TRANSMISSION FIDELITY FACTOR 18"/>
    <property type="match status" value="1"/>
</dbReference>
<evidence type="ECO:0000256" key="2">
    <source>
        <dbReference type="ARBA" id="ARBA00014793"/>
    </source>
</evidence>
<feature type="binding site" evidence="7">
    <location>
        <begin position="47"/>
        <end position="54"/>
    </location>
    <ligand>
        <name>ATP</name>
        <dbReference type="ChEBI" id="CHEBI:30616"/>
    </ligand>
</feature>
<reference evidence="9" key="1">
    <citation type="journal article" date="2015" name="ISME J.">
        <title>Aquifer environment selects for microbial species cohorts in sediment and groundwater.</title>
        <authorList>
            <person name="Hug L.A."/>
            <person name="Thomas B.C."/>
            <person name="Brown C.T."/>
            <person name="Frischkorn K.R."/>
            <person name="Williams K.H."/>
            <person name="Tringe S.G."/>
            <person name="Banfield J.F."/>
        </authorList>
    </citation>
    <scope>NUCLEOTIDE SEQUENCE</scope>
</reference>
<name>A0A0H4T276_9EURY</name>
<dbReference type="Pfam" id="PF21960">
    <property type="entry name" value="RCF1-5-like_lid"/>
    <property type="match status" value="1"/>
</dbReference>
<evidence type="ECO:0000256" key="3">
    <source>
        <dbReference type="ARBA" id="ARBA00022705"/>
    </source>
</evidence>
<evidence type="ECO:0000256" key="4">
    <source>
        <dbReference type="ARBA" id="ARBA00022741"/>
    </source>
</evidence>
<dbReference type="InterPro" id="IPR003959">
    <property type="entry name" value="ATPase_AAA_core"/>
</dbReference>
<protein>
    <recommendedName>
        <fullName evidence="2 7">Replication factor C large subunit</fullName>
        <shortName evidence="7">RFC large subunit</shortName>
    </recommendedName>
    <alternativeName>
        <fullName evidence="6 7">Clamp loader large subunit</fullName>
    </alternativeName>
</protein>
<evidence type="ECO:0000256" key="6">
    <source>
        <dbReference type="ARBA" id="ARBA00032141"/>
    </source>
</evidence>
<dbReference type="HAMAP" id="MF_01508">
    <property type="entry name" value="RfcL"/>
    <property type="match status" value="1"/>
</dbReference>
<dbReference type="EMBL" id="KT006976">
    <property type="protein sequence ID" value="AKQ01726.1"/>
    <property type="molecule type" value="Genomic_DNA"/>
</dbReference>
<dbReference type="CDD" id="cd18140">
    <property type="entry name" value="HLD_clamp_RFC"/>
    <property type="match status" value="1"/>
</dbReference>
<comment type="subunit">
    <text evidence="7">Heteromultimer composed of small subunits (RfcS) and large subunits (RfcL).</text>
</comment>
<sequence>MTHWTEKYRPQSLEEVLGNPTAVSELRRWAQAWTRGIPDRRAVILQGEPGIGKTSAALALGREMGWTVIEMNASDQRNAEAIRRTAARGAVLETFSSTGEFLRTGEGGRKLIVLDEADNVFGREDQGGIAAIVQMIRETRQPVILIVNDLYGLTSRSSAIKRLCKTIKFQPVHAAAMKKILKDVAAKEGVDVSEDVLEFIADRSLGDMRSALTDLQALAVGTTELRGEATSALGFRDRESTIFAALGEIFRSGDARRSRDAVRALDEDPETLALWVDHNLPFEYRSLDDLARGYDRLARADIFLGRRARRQDYGMWGYAYDLLSAGVATARKGRAAGGQLQFPMYLMLMSRSRGRRTARNSLAQKLGRHLHTSAALVRNDVLPDLRALCAADAEFRVHLTAVLGLDEKEAAYLLDEKEDSHAVKHLLESAAKVPGFGSREALGEGLQEFDEGDDPGA</sequence>
<proteinExistence type="inferred from homology"/>
<evidence type="ECO:0000256" key="7">
    <source>
        <dbReference type="HAMAP-Rule" id="MF_01508"/>
    </source>
</evidence>
<keyword evidence="3 7" id="KW-0235">DNA replication</keyword>
<gene>
    <name evidence="7" type="primary">rfcL</name>
</gene>
<dbReference type="GO" id="GO:0005524">
    <property type="term" value="F:ATP binding"/>
    <property type="evidence" value="ECO:0007669"/>
    <property type="project" value="UniProtKB-UniRule"/>
</dbReference>
<dbReference type="InterPro" id="IPR047854">
    <property type="entry name" value="RFC_lid"/>
</dbReference>
<dbReference type="Gene3D" id="3.40.50.300">
    <property type="entry name" value="P-loop containing nucleotide triphosphate hydrolases"/>
    <property type="match status" value="1"/>
</dbReference>
<dbReference type="GO" id="GO:0003689">
    <property type="term" value="F:DNA clamp loader activity"/>
    <property type="evidence" value="ECO:0007669"/>
    <property type="project" value="UniProtKB-UniRule"/>
</dbReference>
<dbReference type="InterPro" id="IPR023935">
    <property type="entry name" value="Rep_factor-C_lsu"/>
</dbReference>
<dbReference type="NCBIfam" id="NF003229">
    <property type="entry name" value="PRK04195.1-5"/>
    <property type="match status" value="1"/>
</dbReference>
<dbReference type="SUPFAM" id="SSF52540">
    <property type="entry name" value="P-loop containing nucleoside triphosphate hydrolases"/>
    <property type="match status" value="1"/>
</dbReference>
<dbReference type="Gene3D" id="1.10.8.60">
    <property type="match status" value="1"/>
</dbReference>
<keyword evidence="4 7" id="KW-0547">Nucleotide-binding</keyword>
<comment type="similarity">
    <text evidence="1 7">Belongs to the activator 1 small subunits family. RfcL subfamily.</text>
</comment>
<evidence type="ECO:0000256" key="1">
    <source>
        <dbReference type="ARBA" id="ARBA00006878"/>
    </source>
</evidence>
<dbReference type="InterPro" id="IPR003593">
    <property type="entry name" value="AAA+_ATPase"/>
</dbReference>
<evidence type="ECO:0000313" key="9">
    <source>
        <dbReference type="EMBL" id="AKQ01726.1"/>
    </source>
</evidence>
<evidence type="ECO:0000259" key="8">
    <source>
        <dbReference type="SMART" id="SM00382"/>
    </source>
</evidence>
<dbReference type="SMART" id="SM00382">
    <property type="entry name" value="AAA"/>
    <property type="match status" value="1"/>
</dbReference>
<dbReference type="AlphaFoldDB" id="A0A0H4T276"/>
<keyword evidence="5 7" id="KW-0067">ATP-binding</keyword>
<comment type="function">
    <text evidence="7">Part of the RFC clamp loader complex which loads the PCNA sliding clamp onto DNA.</text>
</comment>
<feature type="domain" description="AAA+ ATPase" evidence="8">
    <location>
        <begin position="39"/>
        <end position="173"/>
    </location>
</feature>
<dbReference type="InterPro" id="IPR027417">
    <property type="entry name" value="P-loop_NTPase"/>
</dbReference>
<dbReference type="PANTHER" id="PTHR23389:SF6">
    <property type="entry name" value="REPLICATION FACTOR C SUBUNIT 1"/>
    <property type="match status" value="1"/>
</dbReference>
<dbReference type="Pfam" id="PF00004">
    <property type="entry name" value="AAA"/>
    <property type="match status" value="1"/>
</dbReference>
<dbReference type="GO" id="GO:0006260">
    <property type="term" value="P:DNA replication"/>
    <property type="evidence" value="ECO:0007669"/>
    <property type="project" value="UniProtKB-UniRule"/>
</dbReference>
<organism evidence="9">
    <name type="scientific">uncultured euryarchaeote Rifle_16ft_4_minimus_23719</name>
    <dbReference type="NCBI Taxonomy" id="1665190"/>
    <lineage>
        <taxon>Archaea</taxon>
        <taxon>Methanobacteriati</taxon>
        <taxon>Methanobacteriota</taxon>
        <taxon>environmental samples</taxon>
    </lineage>
</organism>
<accession>A0A0H4T276</accession>
<evidence type="ECO:0000256" key="5">
    <source>
        <dbReference type="ARBA" id="ARBA00022840"/>
    </source>
</evidence>
<dbReference type="GO" id="GO:0016887">
    <property type="term" value="F:ATP hydrolysis activity"/>
    <property type="evidence" value="ECO:0007669"/>
    <property type="project" value="InterPro"/>
</dbReference>
<dbReference type="CDD" id="cd00009">
    <property type="entry name" value="AAA"/>
    <property type="match status" value="1"/>
</dbReference>